<evidence type="ECO:0000256" key="1">
    <source>
        <dbReference type="SAM" id="Phobius"/>
    </source>
</evidence>
<dbReference type="AlphaFoldDB" id="A0A1R2CQB2"/>
<gene>
    <name evidence="2" type="ORF">SteCoe_6267</name>
</gene>
<feature type="transmembrane region" description="Helical" evidence="1">
    <location>
        <begin position="64"/>
        <end position="83"/>
    </location>
</feature>
<proteinExistence type="predicted"/>
<keyword evidence="1" id="KW-0472">Membrane</keyword>
<name>A0A1R2CQB2_9CILI</name>
<keyword evidence="1" id="KW-1133">Transmembrane helix</keyword>
<keyword evidence="1" id="KW-0812">Transmembrane</keyword>
<evidence type="ECO:0000313" key="2">
    <source>
        <dbReference type="EMBL" id="OMJ91199.1"/>
    </source>
</evidence>
<dbReference type="Proteomes" id="UP000187209">
    <property type="component" value="Unassembled WGS sequence"/>
</dbReference>
<dbReference type="EMBL" id="MPUH01000086">
    <property type="protein sequence ID" value="OMJ91199.1"/>
    <property type="molecule type" value="Genomic_DNA"/>
</dbReference>
<evidence type="ECO:0000313" key="3">
    <source>
        <dbReference type="Proteomes" id="UP000187209"/>
    </source>
</evidence>
<organism evidence="2 3">
    <name type="scientific">Stentor coeruleus</name>
    <dbReference type="NCBI Taxonomy" id="5963"/>
    <lineage>
        <taxon>Eukaryota</taxon>
        <taxon>Sar</taxon>
        <taxon>Alveolata</taxon>
        <taxon>Ciliophora</taxon>
        <taxon>Postciliodesmatophora</taxon>
        <taxon>Heterotrichea</taxon>
        <taxon>Heterotrichida</taxon>
        <taxon>Stentoridae</taxon>
        <taxon>Stentor</taxon>
    </lineage>
</organism>
<reference evidence="2 3" key="1">
    <citation type="submission" date="2016-11" db="EMBL/GenBank/DDBJ databases">
        <title>The macronuclear genome of Stentor coeruleus: a giant cell with tiny introns.</title>
        <authorList>
            <person name="Slabodnick M."/>
            <person name="Ruby J.G."/>
            <person name="Reiff S.B."/>
            <person name="Swart E.C."/>
            <person name="Gosai S."/>
            <person name="Prabakaran S."/>
            <person name="Witkowska E."/>
            <person name="Larue G.E."/>
            <person name="Fisher S."/>
            <person name="Freeman R.M."/>
            <person name="Gunawardena J."/>
            <person name="Chu W."/>
            <person name="Stover N.A."/>
            <person name="Gregory B.D."/>
            <person name="Nowacki M."/>
            <person name="Derisi J."/>
            <person name="Roy S.W."/>
            <person name="Marshall W.F."/>
            <person name="Sood P."/>
        </authorList>
    </citation>
    <scope>NUCLEOTIDE SEQUENCE [LARGE SCALE GENOMIC DNA]</scope>
    <source>
        <strain evidence="2">WM001</strain>
    </source>
</reference>
<accession>A0A1R2CQB2</accession>
<sequence>MLKQCLRSFAYIPKNKLEFKDGKCLLMEEKSIGNAKRLLKSSFFFSPSFTFLVSSGIIDLCANTLHMTFPFFIYYMYLQYFTINCIRKLYLDEDGKHIWVQKYLSKTLHKIRISHIELDEEKMFRKFFGIKKALIIDPKLTVLISKSSEIYHEDVLDRVLVCEEIQVNSLDE</sequence>
<protein>
    <submittedName>
        <fullName evidence="2">Uncharacterized protein</fullName>
    </submittedName>
</protein>
<comment type="caution">
    <text evidence="2">The sequence shown here is derived from an EMBL/GenBank/DDBJ whole genome shotgun (WGS) entry which is preliminary data.</text>
</comment>
<keyword evidence="3" id="KW-1185">Reference proteome</keyword>